<evidence type="ECO:0000313" key="1">
    <source>
        <dbReference type="EMBL" id="CAG9804350.1"/>
    </source>
</evidence>
<dbReference type="AlphaFoldDB" id="A0A9N9WPZ2"/>
<protein>
    <submittedName>
        <fullName evidence="1">Uncharacterized protein</fullName>
    </submittedName>
</protein>
<dbReference type="Proteomes" id="UP001153620">
    <property type="component" value="Chromosome 2"/>
</dbReference>
<proteinExistence type="predicted"/>
<sequence>MKPFIDSDHYLKNHSRVLMDMVEASLKFYSGSFHN</sequence>
<accession>A0A9N9WPZ2</accession>
<dbReference type="EMBL" id="OU895878">
    <property type="protein sequence ID" value="CAG9804350.1"/>
    <property type="molecule type" value="Genomic_DNA"/>
</dbReference>
<keyword evidence="2" id="KW-1185">Reference proteome</keyword>
<gene>
    <name evidence="1" type="ORF">CHIRRI_LOCUS7240</name>
</gene>
<reference evidence="1" key="2">
    <citation type="submission" date="2022-10" db="EMBL/GenBank/DDBJ databases">
        <authorList>
            <consortium name="ENA_rothamsted_submissions"/>
            <consortium name="culmorum"/>
            <person name="King R."/>
        </authorList>
    </citation>
    <scope>NUCLEOTIDE SEQUENCE</scope>
</reference>
<name>A0A9N9WPZ2_9DIPT</name>
<organism evidence="1 2">
    <name type="scientific">Chironomus riparius</name>
    <dbReference type="NCBI Taxonomy" id="315576"/>
    <lineage>
        <taxon>Eukaryota</taxon>
        <taxon>Metazoa</taxon>
        <taxon>Ecdysozoa</taxon>
        <taxon>Arthropoda</taxon>
        <taxon>Hexapoda</taxon>
        <taxon>Insecta</taxon>
        <taxon>Pterygota</taxon>
        <taxon>Neoptera</taxon>
        <taxon>Endopterygota</taxon>
        <taxon>Diptera</taxon>
        <taxon>Nematocera</taxon>
        <taxon>Chironomoidea</taxon>
        <taxon>Chironomidae</taxon>
        <taxon>Chironominae</taxon>
        <taxon>Chironomus</taxon>
    </lineage>
</organism>
<evidence type="ECO:0000313" key="2">
    <source>
        <dbReference type="Proteomes" id="UP001153620"/>
    </source>
</evidence>
<reference evidence="1" key="1">
    <citation type="submission" date="2022-01" db="EMBL/GenBank/DDBJ databases">
        <authorList>
            <person name="King R."/>
        </authorList>
    </citation>
    <scope>NUCLEOTIDE SEQUENCE</scope>
</reference>